<protein>
    <submittedName>
        <fullName evidence="2">Uncharacterized protein</fullName>
    </submittedName>
</protein>
<gene>
    <name evidence="2" type="ORF">GN958_ATG09574</name>
</gene>
<comment type="caution">
    <text evidence="2">The sequence shown here is derived from an EMBL/GenBank/DDBJ whole genome shotgun (WGS) entry which is preliminary data.</text>
</comment>
<dbReference type="Proteomes" id="UP000704712">
    <property type="component" value="Unassembled WGS sequence"/>
</dbReference>
<dbReference type="EMBL" id="JAACNO010001363">
    <property type="protein sequence ID" value="KAF4141241.1"/>
    <property type="molecule type" value="Genomic_DNA"/>
</dbReference>
<evidence type="ECO:0000313" key="2">
    <source>
        <dbReference type="EMBL" id="KAF4141241.1"/>
    </source>
</evidence>
<reference evidence="2" key="1">
    <citation type="submission" date="2020-03" db="EMBL/GenBank/DDBJ databases">
        <title>Hybrid Assembly of Korean Phytophthora infestans isolates.</title>
        <authorList>
            <person name="Prokchorchik M."/>
            <person name="Lee Y."/>
            <person name="Seo J."/>
            <person name="Cho J.-H."/>
            <person name="Park Y.-E."/>
            <person name="Jang D.-C."/>
            <person name="Im J.-S."/>
            <person name="Choi J.-G."/>
            <person name="Park H.-J."/>
            <person name="Lee G.-B."/>
            <person name="Lee Y.-G."/>
            <person name="Hong S.-Y."/>
            <person name="Cho K."/>
            <person name="Sohn K.H."/>
        </authorList>
    </citation>
    <scope>NUCLEOTIDE SEQUENCE</scope>
    <source>
        <strain evidence="2">KR_2_A2</strain>
    </source>
</reference>
<accession>A0A8S9UKG6</accession>
<proteinExistence type="predicted"/>
<sequence>MPIRSRQLFGHRMFRHAAQERSDALFVELKVWTSCVVFASCPALLRQKAGSASSFQAAERQPMDSRSTAVGVDGSAHRTIDPTEPAWKTPVHPGSSTRASVSALSQHHSIRWPHEAAVCLAAWNLRKRASRRLEFRPVMRAPPAFSGKAQ</sequence>
<dbReference type="AlphaFoldDB" id="A0A8S9UKG6"/>
<organism evidence="2 3">
    <name type="scientific">Phytophthora infestans</name>
    <name type="common">Potato late blight agent</name>
    <name type="synonym">Botrytis infestans</name>
    <dbReference type="NCBI Taxonomy" id="4787"/>
    <lineage>
        <taxon>Eukaryota</taxon>
        <taxon>Sar</taxon>
        <taxon>Stramenopiles</taxon>
        <taxon>Oomycota</taxon>
        <taxon>Peronosporomycetes</taxon>
        <taxon>Peronosporales</taxon>
        <taxon>Peronosporaceae</taxon>
        <taxon>Phytophthora</taxon>
    </lineage>
</organism>
<feature type="region of interest" description="Disordered" evidence="1">
    <location>
        <begin position="56"/>
        <end position="98"/>
    </location>
</feature>
<name>A0A8S9UKG6_PHYIN</name>
<evidence type="ECO:0000313" key="3">
    <source>
        <dbReference type="Proteomes" id="UP000704712"/>
    </source>
</evidence>
<evidence type="ECO:0000256" key="1">
    <source>
        <dbReference type="SAM" id="MobiDB-lite"/>
    </source>
</evidence>